<feature type="compositionally biased region" description="Basic residues" evidence="1">
    <location>
        <begin position="546"/>
        <end position="568"/>
    </location>
</feature>
<name>F9XB04_ZYMTI</name>
<evidence type="ECO:0000313" key="3">
    <source>
        <dbReference type="Proteomes" id="UP000008062"/>
    </source>
</evidence>
<feature type="compositionally biased region" description="Polar residues" evidence="1">
    <location>
        <begin position="12"/>
        <end position="23"/>
    </location>
</feature>
<feature type="compositionally biased region" description="Low complexity" evidence="1">
    <location>
        <begin position="450"/>
        <end position="464"/>
    </location>
</feature>
<dbReference type="RefSeq" id="XP_003852252.1">
    <property type="nucleotide sequence ID" value="XM_003852204.1"/>
</dbReference>
<dbReference type="Proteomes" id="UP000008062">
    <property type="component" value="Chromosome 5"/>
</dbReference>
<dbReference type="InParanoid" id="F9XB04"/>
<feature type="compositionally biased region" description="Polar residues" evidence="1">
    <location>
        <begin position="152"/>
        <end position="170"/>
    </location>
</feature>
<organism evidence="2 3">
    <name type="scientific">Zymoseptoria tritici (strain CBS 115943 / IPO323)</name>
    <name type="common">Speckled leaf blotch fungus</name>
    <name type="synonym">Septoria tritici</name>
    <dbReference type="NCBI Taxonomy" id="336722"/>
    <lineage>
        <taxon>Eukaryota</taxon>
        <taxon>Fungi</taxon>
        <taxon>Dikarya</taxon>
        <taxon>Ascomycota</taxon>
        <taxon>Pezizomycotina</taxon>
        <taxon>Dothideomycetes</taxon>
        <taxon>Dothideomycetidae</taxon>
        <taxon>Mycosphaerellales</taxon>
        <taxon>Mycosphaerellaceae</taxon>
        <taxon>Zymoseptoria</taxon>
    </lineage>
</organism>
<reference evidence="2 3" key="1">
    <citation type="journal article" date="2011" name="PLoS Genet.">
        <title>Finished genome of the fungal wheat pathogen Mycosphaerella graminicola reveals dispensome structure, chromosome plasticity, and stealth pathogenesis.</title>
        <authorList>
            <person name="Goodwin S.B."/>
            <person name="Ben M'barek S."/>
            <person name="Dhillon B."/>
            <person name="Wittenberg A.H.J."/>
            <person name="Crane C.F."/>
            <person name="Hane J.K."/>
            <person name="Foster A.J."/>
            <person name="Van der Lee T.A.J."/>
            <person name="Grimwood J."/>
            <person name="Aerts A."/>
            <person name="Antoniw J."/>
            <person name="Bailey A."/>
            <person name="Bluhm B."/>
            <person name="Bowler J."/>
            <person name="Bristow J."/>
            <person name="van der Burgt A."/>
            <person name="Canto-Canche B."/>
            <person name="Churchill A.C.L."/>
            <person name="Conde-Ferraez L."/>
            <person name="Cools H.J."/>
            <person name="Coutinho P.M."/>
            <person name="Csukai M."/>
            <person name="Dehal P."/>
            <person name="De Wit P."/>
            <person name="Donzelli B."/>
            <person name="van de Geest H.C."/>
            <person name="van Ham R.C.H.J."/>
            <person name="Hammond-Kosack K.E."/>
            <person name="Henrissat B."/>
            <person name="Kilian A."/>
            <person name="Kobayashi A.K."/>
            <person name="Koopmann E."/>
            <person name="Kourmpetis Y."/>
            <person name="Kuzniar A."/>
            <person name="Lindquist E."/>
            <person name="Lombard V."/>
            <person name="Maliepaard C."/>
            <person name="Martins N."/>
            <person name="Mehrabi R."/>
            <person name="Nap J.P.H."/>
            <person name="Ponomarenko A."/>
            <person name="Rudd J.J."/>
            <person name="Salamov A."/>
            <person name="Schmutz J."/>
            <person name="Schouten H.J."/>
            <person name="Shapiro H."/>
            <person name="Stergiopoulos I."/>
            <person name="Torriani S.F.F."/>
            <person name="Tu H."/>
            <person name="de Vries R.P."/>
            <person name="Waalwijk C."/>
            <person name="Ware S.B."/>
            <person name="Wiebenga A."/>
            <person name="Zwiers L.-H."/>
            <person name="Oliver R.P."/>
            <person name="Grigoriev I.V."/>
            <person name="Kema G.H.J."/>
        </authorList>
    </citation>
    <scope>NUCLEOTIDE SEQUENCE [LARGE SCALE GENOMIC DNA]</scope>
    <source>
        <strain evidence="3">CBS 115943 / IPO323</strain>
    </source>
</reference>
<feature type="compositionally biased region" description="Basic residues" evidence="1">
    <location>
        <begin position="502"/>
        <end position="512"/>
    </location>
</feature>
<dbReference type="OMA" id="QDELQMP"/>
<proteinExistence type="predicted"/>
<feature type="region of interest" description="Disordered" evidence="1">
    <location>
        <begin position="243"/>
        <end position="623"/>
    </location>
</feature>
<accession>F9XB04</accession>
<gene>
    <name evidence="2" type="ORF">MYCGRDRAFT_109571</name>
</gene>
<keyword evidence="3" id="KW-1185">Reference proteome</keyword>
<dbReference type="GeneID" id="13396882"/>
<evidence type="ECO:0000313" key="2">
    <source>
        <dbReference type="EMBL" id="EGP87228.1"/>
    </source>
</evidence>
<dbReference type="EMBL" id="CM001200">
    <property type="protein sequence ID" value="EGP87228.1"/>
    <property type="molecule type" value="Genomic_DNA"/>
</dbReference>
<dbReference type="HOGENOM" id="CLU_410019_0_0_1"/>
<feature type="region of interest" description="Disordered" evidence="1">
    <location>
        <begin position="1"/>
        <end position="203"/>
    </location>
</feature>
<feature type="compositionally biased region" description="Low complexity" evidence="1">
    <location>
        <begin position="589"/>
        <end position="600"/>
    </location>
</feature>
<feature type="compositionally biased region" description="Acidic residues" evidence="1">
    <location>
        <begin position="518"/>
        <end position="542"/>
    </location>
</feature>
<feature type="compositionally biased region" description="Acidic residues" evidence="1">
    <location>
        <begin position="608"/>
        <end position="619"/>
    </location>
</feature>
<evidence type="ECO:0000256" key="1">
    <source>
        <dbReference type="SAM" id="MobiDB-lite"/>
    </source>
</evidence>
<feature type="compositionally biased region" description="Acidic residues" evidence="1">
    <location>
        <begin position="277"/>
        <end position="289"/>
    </location>
</feature>
<feature type="compositionally biased region" description="Basic residues" evidence="1">
    <location>
        <begin position="115"/>
        <end position="124"/>
    </location>
</feature>
<sequence length="669" mass="72723">MTMARLRKGPASQLQQPLTQKPSSARRALKEKTNTAHSQAPTYANDVDTAGLVKDAKQGRGRGRPRKVQQDSDELVMAGGLGNSDEELAQLPSEPPTTTDELAKSDSGSMPMPKTNRRPPRTVRKIAQSQAQSKALEGLKQRMEATARGQRGKTTTSPTTSDAVVRSSHSQPEEECITVRSRDADVERSGLTISPSPPRPGRLSVAKVKRSSMMQPGSALKVQSTPAVENSFLALKNFKRRPRQMSMLSMVQQRTASARPSLAQDTVVVDDSSAFDFDLDGEEEDDFAPEAEGTPLHAEQSRRISAASQRKRRAEVSPARSEVPTAGTKKRKSIEVDRIPASQNSLRSKRRKSTAEDPAGAALVDAAPSSPRDTIQVGSTVIESASSPARSVLRSETASPGSASADAVHREDHDNIQVPSTEPERRTIELAQSVELLDKSDSDVPNGTMAEPASSSPVPSASARPDPDLIDPATQASPVASRPKRAKKQKPLSTATLQSLLPKRRKALKPRQKKAEYDMESSEVEEEVTLDISNLEEGEDELGGGLRRRTKTIAPKARKSTTAKKVPKRQPATVPAARGKRKASVAAPTTDGTKTYGRTTASDKENDGYESFEEADESTLPELSVSMQELAKSRELEEAKRKFAEVDDWDMEFESMSQDDHLRSSQSWR</sequence>
<feature type="region of interest" description="Disordered" evidence="1">
    <location>
        <begin position="647"/>
        <end position="669"/>
    </location>
</feature>
<dbReference type="AlphaFoldDB" id="F9XB04"/>
<feature type="compositionally biased region" description="Low complexity" evidence="1">
    <location>
        <begin position="265"/>
        <end position="276"/>
    </location>
</feature>
<dbReference type="OrthoDB" id="5423493at2759"/>
<protein>
    <submittedName>
        <fullName evidence="2">Uncharacterized protein</fullName>
    </submittedName>
</protein>
<dbReference type="KEGG" id="ztr:MYCGRDRAFT_109571"/>
<feature type="compositionally biased region" description="Polar residues" evidence="1">
    <location>
        <begin position="371"/>
        <end position="402"/>
    </location>
</feature>
<feature type="compositionally biased region" description="Polar residues" evidence="1">
    <location>
        <begin position="246"/>
        <end position="258"/>
    </location>
</feature>
<dbReference type="eggNOG" id="ENOG502SVPD">
    <property type="taxonomic scope" value="Eukaryota"/>
</dbReference>